<evidence type="ECO:0000313" key="2">
    <source>
        <dbReference type="Proteomes" id="UP001054837"/>
    </source>
</evidence>
<dbReference type="EMBL" id="BPLQ01008834">
    <property type="protein sequence ID" value="GIY39676.1"/>
    <property type="molecule type" value="Genomic_DNA"/>
</dbReference>
<dbReference type="AlphaFoldDB" id="A0AAV4T2V4"/>
<dbReference type="Proteomes" id="UP001054837">
    <property type="component" value="Unassembled WGS sequence"/>
</dbReference>
<protein>
    <submittedName>
        <fullName evidence="1">Pro-Pol polyprotein</fullName>
    </submittedName>
</protein>
<gene>
    <name evidence="1" type="primary">pol_4311</name>
    <name evidence="1" type="ORF">CDAR_47041</name>
</gene>
<accession>A0AAV4T2V4</accession>
<comment type="caution">
    <text evidence="1">The sequence shown here is derived from an EMBL/GenBank/DDBJ whole genome shotgun (WGS) entry which is preliminary data.</text>
</comment>
<organism evidence="1 2">
    <name type="scientific">Caerostris darwini</name>
    <dbReference type="NCBI Taxonomy" id="1538125"/>
    <lineage>
        <taxon>Eukaryota</taxon>
        <taxon>Metazoa</taxon>
        <taxon>Ecdysozoa</taxon>
        <taxon>Arthropoda</taxon>
        <taxon>Chelicerata</taxon>
        <taxon>Arachnida</taxon>
        <taxon>Araneae</taxon>
        <taxon>Araneomorphae</taxon>
        <taxon>Entelegynae</taxon>
        <taxon>Araneoidea</taxon>
        <taxon>Araneidae</taxon>
        <taxon>Caerostris</taxon>
    </lineage>
</organism>
<name>A0AAV4T2V4_9ARAC</name>
<proteinExistence type="predicted"/>
<reference evidence="1 2" key="1">
    <citation type="submission" date="2021-06" db="EMBL/GenBank/DDBJ databases">
        <title>Caerostris darwini draft genome.</title>
        <authorList>
            <person name="Kono N."/>
            <person name="Arakawa K."/>
        </authorList>
    </citation>
    <scope>NUCLEOTIDE SEQUENCE [LARGE SCALE GENOMIC DNA]</scope>
</reference>
<sequence length="104" mass="12073">MAISCQIQLAQDVLEKLILQQITFGYSTRIINDSISSKVYEDYCEQENIHQLQKTRRIPRGNGQVQTILINLSLEDNIKWFKHMDKLQLVLNSTLCRSTNSAQF</sequence>
<evidence type="ECO:0000313" key="1">
    <source>
        <dbReference type="EMBL" id="GIY39676.1"/>
    </source>
</evidence>
<keyword evidence="2" id="KW-1185">Reference proteome</keyword>